<dbReference type="EMBL" id="VSSQ01065173">
    <property type="protein sequence ID" value="MPN17930.1"/>
    <property type="molecule type" value="Genomic_DNA"/>
</dbReference>
<feature type="region of interest" description="Disordered" evidence="1">
    <location>
        <begin position="165"/>
        <end position="215"/>
    </location>
</feature>
<evidence type="ECO:0000313" key="2">
    <source>
        <dbReference type="EMBL" id="MPN17930.1"/>
    </source>
</evidence>
<gene>
    <name evidence="2" type="ORF">SDC9_165287</name>
</gene>
<sequence length="215" mass="23176">MVVQADGAEGHRHALPGPQGGAIHQLGMHVGFGAVARIAAVADLLARGHPPADADGQRSALQVRNRGVDAVVTADGDLVADHEARPAQFPDRRLDQQVHDAEQVRACPVVASPVGCLDDRAVDHRQHGLPQTRVFLGGTHRLTTERRTRVLGGFVGEIDRVGLPVGSQPMAGDPCGETVQGDPSAPHRRVHSASRRDRKQPRREEREQDARHETQ</sequence>
<accession>A0A645FW78</accession>
<organism evidence="2">
    <name type="scientific">bioreactor metagenome</name>
    <dbReference type="NCBI Taxonomy" id="1076179"/>
    <lineage>
        <taxon>unclassified sequences</taxon>
        <taxon>metagenomes</taxon>
        <taxon>ecological metagenomes</taxon>
    </lineage>
</organism>
<comment type="caution">
    <text evidence="2">The sequence shown here is derived from an EMBL/GenBank/DDBJ whole genome shotgun (WGS) entry which is preliminary data.</text>
</comment>
<evidence type="ECO:0000256" key="1">
    <source>
        <dbReference type="SAM" id="MobiDB-lite"/>
    </source>
</evidence>
<proteinExistence type="predicted"/>
<reference evidence="2" key="1">
    <citation type="submission" date="2019-08" db="EMBL/GenBank/DDBJ databases">
        <authorList>
            <person name="Kucharzyk K."/>
            <person name="Murdoch R.W."/>
            <person name="Higgins S."/>
            <person name="Loffler F."/>
        </authorList>
    </citation>
    <scope>NUCLEOTIDE SEQUENCE</scope>
</reference>
<feature type="compositionally biased region" description="Basic residues" evidence="1">
    <location>
        <begin position="186"/>
        <end position="201"/>
    </location>
</feature>
<dbReference type="AlphaFoldDB" id="A0A645FW78"/>
<protein>
    <submittedName>
        <fullName evidence="2">Uncharacterized protein</fullName>
    </submittedName>
</protein>
<feature type="compositionally biased region" description="Basic and acidic residues" evidence="1">
    <location>
        <begin position="202"/>
        <end position="215"/>
    </location>
</feature>
<name>A0A645FW78_9ZZZZ</name>